<dbReference type="Proteomes" id="UP000275078">
    <property type="component" value="Unassembled WGS sequence"/>
</dbReference>
<evidence type="ECO:0000313" key="3">
    <source>
        <dbReference type="Proteomes" id="UP000275078"/>
    </source>
</evidence>
<reference evidence="2 3" key="1">
    <citation type="journal article" date="2018" name="Nat. Ecol. Evol.">
        <title>Pezizomycetes genomes reveal the molecular basis of ectomycorrhizal truffle lifestyle.</title>
        <authorList>
            <person name="Murat C."/>
            <person name="Payen T."/>
            <person name="Noel B."/>
            <person name="Kuo A."/>
            <person name="Morin E."/>
            <person name="Chen J."/>
            <person name="Kohler A."/>
            <person name="Krizsan K."/>
            <person name="Balestrini R."/>
            <person name="Da Silva C."/>
            <person name="Montanini B."/>
            <person name="Hainaut M."/>
            <person name="Levati E."/>
            <person name="Barry K.W."/>
            <person name="Belfiori B."/>
            <person name="Cichocki N."/>
            <person name="Clum A."/>
            <person name="Dockter R.B."/>
            <person name="Fauchery L."/>
            <person name="Guy J."/>
            <person name="Iotti M."/>
            <person name="Le Tacon F."/>
            <person name="Lindquist E.A."/>
            <person name="Lipzen A."/>
            <person name="Malagnac F."/>
            <person name="Mello A."/>
            <person name="Molinier V."/>
            <person name="Miyauchi S."/>
            <person name="Poulain J."/>
            <person name="Riccioni C."/>
            <person name="Rubini A."/>
            <person name="Sitrit Y."/>
            <person name="Splivallo R."/>
            <person name="Traeger S."/>
            <person name="Wang M."/>
            <person name="Zifcakova L."/>
            <person name="Wipf D."/>
            <person name="Zambonelli A."/>
            <person name="Paolocci F."/>
            <person name="Nowrousian M."/>
            <person name="Ottonello S."/>
            <person name="Baldrian P."/>
            <person name="Spatafora J.W."/>
            <person name="Henrissat B."/>
            <person name="Nagy L.G."/>
            <person name="Aury J.M."/>
            <person name="Wincker P."/>
            <person name="Grigoriev I.V."/>
            <person name="Bonfante P."/>
            <person name="Martin F.M."/>
        </authorList>
    </citation>
    <scope>NUCLEOTIDE SEQUENCE [LARGE SCALE GENOMIC DNA]</scope>
    <source>
        <strain evidence="2 3">RN42</strain>
    </source>
</reference>
<dbReference type="PROSITE" id="PS50181">
    <property type="entry name" value="FBOX"/>
    <property type="match status" value="1"/>
</dbReference>
<dbReference type="EMBL" id="ML119740">
    <property type="protein sequence ID" value="RPA76679.1"/>
    <property type="molecule type" value="Genomic_DNA"/>
</dbReference>
<evidence type="ECO:0000259" key="1">
    <source>
        <dbReference type="PROSITE" id="PS50181"/>
    </source>
</evidence>
<dbReference type="Gene3D" id="1.20.1280.50">
    <property type="match status" value="1"/>
</dbReference>
<protein>
    <recommendedName>
        <fullName evidence="1">F-box domain-containing protein</fullName>
    </recommendedName>
</protein>
<name>A0A3N4HSJ6_ASCIM</name>
<proteinExistence type="predicted"/>
<dbReference type="InterPro" id="IPR036047">
    <property type="entry name" value="F-box-like_dom_sf"/>
</dbReference>
<keyword evidence="3" id="KW-1185">Reference proteome</keyword>
<evidence type="ECO:0000313" key="2">
    <source>
        <dbReference type="EMBL" id="RPA76679.1"/>
    </source>
</evidence>
<organism evidence="2 3">
    <name type="scientific">Ascobolus immersus RN42</name>
    <dbReference type="NCBI Taxonomy" id="1160509"/>
    <lineage>
        <taxon>Eukaryota</taxon>
        <taxon>Fungi</taxon>
        <taxon>Dikarya</taxon>
        <taxon>Ascomycota</taxon>
        <taxon>Pezizomycotina</taxon>
        <taxon>Pezizomycetes</taxon>
        <taxon>Pezizales</taxon>
        <taxon>Ascobolaceae</taxon>
        <taxon>Ascobolus</taxon>
    </lineage>
</organism>
<sequence>MDIISSPKATTSSRPTTGIQFDGIFVLYSRSPLNERLNDLPRPRRTWKCPTKGQIAHKTGLELLKMNSSKGSQAWKQLPKTPHLVAMADQSTQQPTSASQAPTGNQCSQALVATSIPLMRLPPELHLNILENCTLFSLLQLSQSNRYFRTIINGPPVCRLWKHHRDIHVERAIHSPTLRIALINRLETLAVTFPGTSRMAGQCYYVFDGPYIRFEEDTEYPDPQNWIAWESSLEGTGLNGYNLLAENEATLELLEGHYDQPECPSSRRNHIWPYTFRLETRKDWDNYKCIISAGVGFTHTVEDERELLEEIYGRNGSGCAWLEHCGWRDAMPEKEGFSKRFIDSYIRHRDVPKWSSRVGIASLPDTP</sequence>
<dbReference type="CDD" id="cd09917">
    <property type="entry name" value="F-box_SF"/>
    <property type="match status" value="1"/>
</dbReference>
<gene>
    <name evidence="2" type="ORF">BJ508DRAFT_310887</name>
</gene>
<feature type="domain" description="F-box" evidence="1">
    <location>
        <begin position="115"/>
        <end position="164"/>
    </location>
</feature>
<dbReference type="SUPFAM" id="SSF81383">
    <property type="entry name" value="F-box domain"/>
    <property type="match status" value="1"/>
</dbReference>
<dbReference type="AlphaFoldDB" id="A0A3N4HSJ6"/>
<dbReference type="Pfam" id="PF00646">
    <property type="entry name" value="F-box"/>
    <property type="match status" value="1"/>
</dbReference>
<accession>A0A3N4HSJ6</accession>
<dbReference type="InterPro" id="IPR001810">
    <property type="entry name" value="F-box_dom"/>
</dbReference>
<dbReference type="OrthoDB" id="5281164at2759"/>